<dbReference type="NCBIfam" id="TIGR00368">
    <property type="entry name" value="YifB family Mg chelatase-like AAA ATPase"/>
    <property type="match status" value="1"/>
</dbReference>
<reference evidence="3" key="2">
    <citation type="submission" date="2021-04" db="EMBL/GenBank/DDBJ databases">
        <authorList>
            <person name="Gilroy R."/>
        </authorList>
    </citation>
    <scope>NUCLEOTIDE SEQUENCE</scope>
    <source>
        <strain evidence="3">CHK178-16964</strain>
    </source>
</reference>
<dbReference type="InterPro" id="IPR045006">
    <property type="entry name" value="CHLI-like"/>
</dbReference>
<dbReference type="InterPro" id="IPR014721">
    <property type="entry name" value="Ribsml_uS5_D2-typ_fold_subgr"/>
</dbReference>
<evidence type="ECO:0000259" key="2">
    <source>
        <dbReference type="Pfam" id="PF13335"/>
    </source>
</evidence>
<name>A0A9D2KNS9_9FIRM</name>
<gene>
    <name evidence="3" type="ORF">IAA07_01740</name>
</gene>
<dbReference type="InterPro" id="IPR000523">
    <property type="entry name" value="Mg_chelatse_chII-like_cat_dom"/>
</dbReference>
<evidence type="ECO:0000313" key="3">
    <source>
        <dbReference type="EMBL" id="HJA70286.1"/>
    </source>
</evidence>
<dbReference type="Pfam" id="PF13335">
    <property type="entry name" value="Mg_chelatase_C"/>
    <property type="match status" value="1"/>
</dbReference>
<dbReference type="AlphaFoldDB" id="A0A9D2KNS9"/>
<reference evidence="3" key="1">
    <citation type="journal article" date="2021" name="PeerJ">
        <title>Extensive microbial diversity within the chicken gut microbiome revealed by metagenomics and culture.</title>
        <authorList>
            <person name="Gilroy R."/>
            <person name="Ravi A."/>
            <person name="Getino M."/>
            <person name="Pursley I."/>
            <person name="Horton D.L."/>
            <person name="Alikhan N.F."/>
            <person name="Baker D."/>
            <person name="Gharbi K."/>
            <person name="Hall N."/>
            <person name="Watson M."/>
            <person name="Adriaenssens E.M."/>
            <person name="Foster-Nyarko E."/>
            <person name="Jarju S."/>
            <person name="Secka A."/>
            <person name="Antonio M."/>
            <person name="Oren A."/>
            <person name="Chaudhuri R.R."/>
            <person name="La Ragione R."/>
            <person name="Hildebrand F."/>
            <person name="Pallen M.J."/>
        </authorList>
    </citation>
    <scope>NUCLEOTIDE SEQUENCE</scope>
    <source>
        <strain evidence="3">CHK178-16964</strain>
    </source>
</reference>
<dbReference type="PANTHER" id="PTHR32039:SF7">
    <property type="entry name" value="COMPETENCE PROTEIN COMM"/>
    <property type="match status" value="1"/>
</dbReference>
<feature type="domain" description="Mg chelatase-related protein C-terminal" evidence="2">
    <location>
        <begin position="403"/>
        <end position="499"/>
    </location>
</feature>
<dbReference type="Gene3D" id="3.40.50.300">
    <property type="entry name" value="P-loop containing nucleotide triphosphate hydrolases"/>
    <property type="match status" value="1"/>
</dbReference>
<dbReference type="Pfam" id="PF01078">
    <property type="entry name" value="Mg_chelatase"/>
    <property type="match status" value="1"/>
</dbReference>
<comment type="caution">
    <text evidence="3">The sequence shown here is derived from an EMBL/GenBank/DDBJ whole genome shotgun (WGS) entry which is preliminary data.</text>
</comment>
<dbReference type="InterPro" id="IPR027417">
    <property type="entry name" value="P-loop_NTPase"/>
</dbReference>
<proteinExistence type="predicted"/>
<dbReference type="GO" id="GO:0005524">
    <property type="term" value="F:ATP binding"/>
    <property type="evidence" value="ECO:0007669"/>
    <property type="project" value="InterPro"/>
</dbReference>
<sequence>MLSKVNTAGILGIEGYLVKTEVDIGNGLPSFNMVGYLSSEVREAKDRVQTALKNSGFMLYARKITVNLSPAGVRKDGTAYDLPIAVAILAAFGAVRQDLLGQVLIAGELGLDGSVKKIRGVLSMASTARKEGLTMCFVPAENVREAKCAGDITVIGVSALKELIDLLNHPENIKEENETYTEEQETSYAVDFSEVNGQEVMRRATEIAVSGMHNILYIGPAGSGKSMVAKRIPTIMPPLSREESIEVTKVYSVCGLLPEDGSLLRQRPFRSPHHSLTAKAMSGGGRIPKPGEISLASRGVLFLDELPEFSSDVLELLRQPMEDRQIVISRLRESCVFPADTMIAAAMNPCPCGFFPDRRRCRCTPEKIRKYLARVSGPFLDRMDICAEAAPVSYEMVSQDKQGESSSRIRARVERTRAIQQERFRGMDIYFNSEMGKKELKQFCRLGKEEEDFLKEQFTYGRLSARGCDKVLKVARTIADMEEKERIALSHLCEAAAYRGIEEKYWGGGNDE</sequence>
<dbReference type="Gene3D" id="3.30.230.10">
    <property type="match status" value="1"/>
</dbReference>
<dbReference type="PANTHER" id="PTHR32039">
    <property type="entry name" value="MAGNESIUM-CHELATASE SUBUNIT CHLI"/>
    <property type="match status" value="1"/>
</dbReference>
<dbReference type="InterPro" id="IPR004482">
    <property type="entry name" value="Mg_chelat-rel"/>
</dbReference>
<accession>A0A9D2KNS9</accession>
<dbReference type="SUPFAM" id="SSF52540">
    <property type="entry name" value="P-loop containing nucleoside triphosphate hydrolases"/>
    <property type="match status" value="1"/>
</dbReference>
<dbReference type="Proteomes" id="UP000823900">
    <property type="component" value="Unassembled WGS sequence"/>
</dbReference>
<dbReference type="SUPFAM" id="SSF54211">
    <property type="entry name" value="Ribosomal protein S5 domain 2-like"/>
    <property type="match status" value="1"/>
</dbReference>
<dbReference type="InterPro" id="IPR020568">
    <property type="entry name" value="Ribosomal_Su5_D2-typ_SF"/>
</dbReference>
<feature type="domain" description="Magnesium chelatase ChlI-like catalytic" evidence="1">
    <location>
        <begin position="191"/>
        <end position="394"/>
    </location>
</feature>
<evidence type="ECO:0000313" key="4">
    <source>
        <dbReference type="Proteomes" id="UP000823900"/>
    </source>
</evidence>
<evidence type="ECO:0000259" key="1">
    <source>
        <dbReference type="Pfam" id="PF01078"/>
    </source>
</evidence>
<dbReference type="EMBL" id="DWZA01000017">
    <property type="protein sequence ID" value="HJA70286.1"/>
    <property type="molecule type" value="Genomic_DNA"/>
</dbReference>
<dbReference type="Pfam" id="PF13541">
    <property type="entry name" value="ChlI"/>
    <property type="match status" value="1"/>
</dbReference>
<organism evidence="3 4">
    <name type="scientific">Candidatus Lachnoclostridium stercoravium</name>
    <dbReference type="NCBI Taxonomy" id="2838633"/>
    <lineage>
        <taxon>Bacteria</taxon>
        <taxon>Bacillati</taxon>
        <taxon>Bacillota</taxon>
        <taxon>Clostridia</taxon>
        <taxon>Lachnospirales</taxon>
        <taxon>Lachnospiraceae</taxon>
    </lineage>
</organism>
<dbReference type="InterPro" id="IPR025158">
    <property type="entry name" value="Mg_chelat-rel_C"/>
</dbReference>
<protein>
    <submittedName>
        <fullName evidence="3">YifB family Mg chelatase-like AAA ATPase</fullName>
    </submittedName>
</protein>